<protein>
    <submittedName>
        <fullName evidence="3">Lipopolysaccharide heptosyltransferase 1</fullName>
        <ecNumber evidence="3">2.-.-.-</ecNumber>
    </submittedName>
</protein>
<dbReference type="InterPro" id="IPR002201">
    <property type="entry name" value="Glyco_trans_9"/>
</dbReference>
<proteinExistence type="predicted"/>
<dbReference type="Proteomes" id="UP000324233">
    <property type="component" value="Chromosome"/>
</dbReference>
<reference evidence="3 4" key="1">
    <citation type="submission" date="2019-08" db="EMBL/GenBank/DDBJ databases">
        <title>Deep-cultivation of Planctomycetes and their phenomic and genomic characterization uncovers novel biology.</title>
        <authorList>
            <person name="Wiegand S."/>
            <person name="Jogler M."/>
            <person name="Boedeker C."/>
            <person name="Pinto D."/>
            <person name="Vollmers J."/>
            <person name="Rivas-Marin E."/>
            <person name="Kohn T."/>
            <person name="Peeters S.H."/>
            <person name="Heuer A."/>
            <person name="Rast P."/>
            <person name="Oberbeckmann S."/>
            <person name="Bunk B."/>
            <person name="Jeske O."/>
            <person name="Meyerdierks A."/>
            <person name="Storesund J.E."/>
            <person name="Kallscheuer N."/>
            <person name="Luecker S."/>
            <person name="Lage O.M."/>
            <person name="Pohl T."/>
            <person name="Merkel B.J."/>
            <person name="Hornburger P."/>
            <person name="Mueller R.-W."/>
            <person name="Bruemmer F."/>
            <person name="Labrenz M."/>
            <person name="Spormann A.M."/>
            <person name="Op den Camp H."/>
            <person name="Overmann J."/>
            <person name="Amann R."/>
            <person name="Jetten M.S.M."/>
            <person name="Mascher T."/>
            <person name="Medema M.H."/>
            <person name="Devos D.P."/>
            <person name="Kaster A.-K."/>
            <person name="Ovreas L."/>
            <person name="Rohde M."/>
            <person name="Galperin M.Y."/>
            <person name="Jogler C."/>
        </authorList>
    </citation>
    <scope>NUCLEOTIDE SEQUENCE [LARGE SCALE GENOMIC DNA]</scope>
    <source>
        <strain evidence="3 4">OJF2</strain>
    </source>
</reference>
<organism evidence="3 4">
    <name type="scientific">Aquisphaera giovannonii</name>
    <dbReference type="NCBI Taxonomy" id="406548"/>
    <lineage>
        <taxon>Bacteria</taxon>
        <taxon>Pseudomonadati</taxon>
        <taxon>Planctomycetota</taxon>
        <taxon>Planctomycetia</taxon>
        <taxon>Isosphaerales</taxon>
        <taxon>Isosphaeraceae</taxon>
        <taxon>Aquisphaera</taxon>
    </lineage>
</organism>
<dbReference type="GO" id="GO:0005829">
    <property type="term" value="C:cytosol"/>
    <property type="evidence" value="ECO:0007669"/>
    <property type="project" value="TreeGrafter"/>
</dbReference>
<dbReference type="GO" id="GO:0008713">
    <property type="term" value="F:ADP-heptose-lipopolysaccharide heptosyltransferase activity"/>
    <property type="evidence" value="ECO:0007669"/>
    <property type="project" value="TreeGrafter"/>
</dbReference>
<dbReference type="EC" id="2.-.-.-" evidence="3"/>
<dbReference type="PANTHER" id="PTHR30160">
    <property type="entry name" value="TETRAACYLDISACCHARIDE 4'-KINASE-RELATED"/>
    <property type="match status" value="1"/>
</dbReference>
<keyword evidence="2 3" id="KW-0808">Transferase</keyword>
<dbReference type="SUPFAM" id="SSF53756">
    <property type="entry name" value="UDP-Glycosyltransferase/glycogen phosphorylase"/>
    <property type="match status" value="1"/>
</dbReference>
<dbReference type="GO" id="GO:0009244">
    <property type="term" value="P:lipopolysaccharide core region biosynthetic process"/>
    <property type="evidence" value="ECO:0007669"/>
    <property type="project" value="TreeGrafter"/>
</dbReference>
<dbReference type="Gene3D" id="3.40.50.2000">
    <property type="entry name" value="Glycogen Phosphorylase B"/>
    <property type="match status" value="2"/>
</dbReference>
<gene>
    <name evidence="3" type="primary">rfaC</name>
    <name evidence="3" type="ORF">OJF2_62390</name>
</gene>
<dbReference type="AlphaFoldDB" id="A0A5B9WAH3"/>
<sequence length="382" mass="41768">MIQNLAERLRSSRPRRICVIKPSSLGDIVHALPILPALRKLFPDARISWVVNQGFRSLLDGHPDLDEVIAYDRGGSGVSGRSVVATARLCGMLLDRRFDLTIDLQGLLRSGLMTAATRAGVRLGMADAREGATWFYTDLVTSSRLDTHAVDRVLQVASALGDDGPVARFTIPVSEDDRRWAVGALAGLPRPRLALNMGARWLTKRWPPEHFAEIARRAAMELGAGLVAVGSAEDRPLARAIRDGLGNVPCLDLTGKTSLRRLAAVARECDLFVSNDTGPLHLAAAAGATVVGIYTCTDPRRTGPYGANATVVRSCVWCAPSFRKSCDRLECFRELTPARVWPAVRQQLEKSRHGTIRPELPRKTSGPHHALRQFCNFEMDSL</sequence>
<dbReference type="OrthoDB" id="9797795at2"/>
<dbReference type="CDD" id="cd03789">
    <property type="entry name" value="GT9_LPS_heptosyltransferase"/>
    <property type="match status" value="1"/>
</dbReference>
<keyword evidence="1" id="KW-0328">Glycosyltransferase</keyword>
<dbReference type="InterPro" id="IPR051199">
    <property type="entry name" value="LPS_LOS_Heptosyltrfase"/>
</dbReference>
<dbReference type="KEGG" id="agv:OJF2_62390"/>
<evidence type="ECO:0000256" key="1">
    <source>
        <dbReference type="ARBA" id="ARBA00022676"/>
    </source>
</evidence>
<evidence type="ECO:0000313" key="4">
    <source>
        <dbReference type="Proteomes" id="UP000324233"/>
    </source>
</evidence>
<dbReference type="RefSeq" id="WP_148597176.1">
    <property type="nucleotide sequence ID" value="NZ_CP042997.1"/>
</dbReference>
<dbReference type="Pfam" id="PF01075">
    <property type="entry name" value="Glyco_transf_9"/>
    <property type="match status" value="1"/>
</dbReference>
<name>A0A5B9WAH3_9BACT</name>
<dbReference type="PANTHER" id="PTHR30160:SF21">
    <property type="entry name" value="LIPOPOLYSACCHARIDE CORE HEPTOSYLTRANSFERASE OPSX"/>
    <property type="match status" value="1"/>
</dbReference>
<evidence type="ECO:0000313" key="3">
    <source>
        <dbReference type="EMBL" id="QEH37648.1"/>
    </source>
</evidence>
<keyword evidence="4" id="KW-1185">Reference proteome</keyword>
<evidence type="ECO:0000256" key="2">
    <source>
        <dbReference type="ARBA" id="ARBA00022679"/>
    </source>
</evidence>
<accession>A0A5B9WAH3</accession>
<dbReference type="EMBL" id="CP042997">
    <property type="protein sequence ID" value="QEH37648.1"/>
    <property type="molecule type" value="Genomic_DNA"/>
</dbReference>